<feature type="compositionally biased region" description="Gly residues" evidence="11">
    <location>
        <begin position="98"/>
        <end position="107"/>
    </location>
</feature>
<dbReference type="GO" id="GO:0030570">
    <property type="term" value="F:pectate lyase activity"/>
    <property type="evidence" value="ECO:0007669"/>
    <property type="project" value="UniProtKB-UniRule"/>
</dbReference>
<keyword evidence="7 10" id="KW-0732">Signal</keyword>
<keyword evidence="6 10" id="KW-0964">Secreted</keyword>
<keyword evidence="9 10" id="KW-0456">Lyase</keyword>
<protein>
    <recommendedName>
        <fullName evidence="5 10">Pectate lyase</fullName>
        <ecNumber evidence="5 10">4.2.2.2</ecNumber>
    </recommendedName>
</protein>
<dbReference type="EC" id="4.2.2.2" evidence="5 10"/>
<evidence type="ECO:0000313" key="12">
    <source>
        <dbReference type="EMBL" id="AUX32216.1"/>
    </source>
</evidence>
<dbReference type="SUPFAM" id="SSF51126">
    <property type="entry name" value="Pectin lyase-like"/>
    <property type="match status" value="1"/>
</dbReference>
<proteinExistence type="inferred from homology"/>
<evidence type="ECO:0000256" key="1">
    <source>
        <dbReference type="ARBA" id="ARBA00000695"/>
    </source>
</evidence>
<evidence type="ECO:0000256" key="3">
    <source>
        <dbReference type="ARBA" id="ARBA00004613"/>
    </source>
</evidence>
<evidence type="ECO:0000256" key="10">
    <source>
        <dbReference type="RuleBase" id="RU367009"/>
    </source>
</evidence>
<evidence type="ECO:0000256" key="4">
    <source>
        <dbReference type="ARBA" id="ARBA00006463"/>
    </source>
</evidence>
<feature type="compositionally biased region" description="Low complexity" evidence="11">
    <location>
        <begin position="63"/>
        <end position="97"/>
    </location>
</feature>
<comment type="subcellular location">
    <subcellularLocation>
        <location evidence="3 10">Secreted</location>
    </subcellularLocation>
</comment>
<comment type="cofactor">
    <cofactor evidence="2 10">
        <name>Ca(2+)</name>
        <dbReference type="ChEBI" id="CHEBI:29108"/>
    </cofactor>
</comment>
<accession>A0A4P2QQF0</accession>
<sequence>MRFGLKSAFTLLLVLGAAGAFQLGCSDDAATPDDGEGGSSSSSSAIASGGSTTTGSGGGGGSPSSTSASSTSASTTAASSTSASTTAASSTAASTTGSGTGGAGGEEPLGDEIPMEIPTPTNGAGEIRTQTTVLKNAANGGQNVYDFNNQKIGVNNTADCDDGEGQKTVFEVEDGVTVKNLIIAGGLPAGNGIVCKGDCTLDHVYWEDVCEDAATNSKDGATMRINSSIALHSADKIFQHNAKGGSTTIVTNSYIADFGKLWRSCGDCTANGGPRNLILDNVRVDKVKTTVAGANQNYGDTVTITNLYVKGGYNERDDKPKICQEYRAVTDHMGESEKLHGGASQWNTATCHVSKSDIKSW</sequence>
<dbReference type="GO" id="GO:0045490">
    <property type="term" value="P:pectin catabolic process"/>
    <property type="evidence" value="ECO:0007669"/>
    <property type="project" value="TreeGrafter"/>
</dbReference>
<evidence type="ECO:0000256" key="7">
    <source>
        <dbReference type="ARBA" id="ARBA00022729"/>
    </source>
</evidence>
<dbReference type="AlphaFoldDB" id="A0A4P2QQF0"/>
<dbReference type="Proteomes" id="UP000295497">
    <property type="component" value="Chromosome"/>
</dbReference>
<evidence type="ECO:0000256" key="6">
    <source>
        <dbReference type="ARBA" id="ARBA00022525"/>
    </source>
</evidence>
<evidence type="ECO:0000256" key="8">
    <source>
        <dbReference type="ARBA" id="ARBA00022837"/>
    </source>
</evidence>
<keyword evidence="8 10" id="KW-0106">Calcium</keyword>
<evidence type="ECO:0000313" key="13">
    <source>
        <dbReference type="Proteomes" id="UP000295497"/>
    </source>
</evidence>
<evidence type="ECO:0000256" key="11">
    <source>
        <dbReference type="SAM" id="MobiDB-lite"/>
    </source>
</evidence>
<gene>
    <name evidence="12" type="ORF">SOCE836_043530</name>
</gene>
<feature type="signal peptide" evidence="10">
    <location>
        <begin position="1"/>
        <end position="20"/>
    </location>
</feature>
<evidence type="ECO:0000256" key="5">
    <source>
        <dbReference type="ARBA" id="ARBA00012272"/>
    </source>
</evidence>
<dbReference type="InterPro" id="IPR011050">
    <property type="entry name" value="Pectin_lyase_fold/virulence"/>
</dbReference>
<reference evidence="12 13" key="1">
    <citation type="submission" date="2015-09" db="EMBL/GenBank/DDBJ databases">
        <title>Sorangium comparison.</title>
        <authorList>
            <person name="Zaburannyi N."/>
            <person name="Bunk B."/>
            <person name="Overmann J."/>
            <person name="Mueller R."/>
        </authorList>
    </citation>
    <scope>NUCLEOTIDE SEQUENCE [LARGE SCALE GENOMIC DNA]</scope>
    <source>
        <strain evidence="12 13">So ce836</strain>
    </source>
</reference>
<feature type="chain" id="PRO_5025092097" description="Pectate lyase" evidence="10">
    <location>
        <begin position="21"/>
        <end position="361"/>
    </location>
</feature>
<comment type="catalytic activity">
    <reaction evidence="1 10">
        <text>Eliminative cleavage of (1-&gt;4)-alpha-D-galacturonan to give oligosaccharides with 4-deoxy-alpha-D-galact-4-enuronosyl groups at their non-reducing ends.</text>
        <dbReference type="EC" id="4.2.2.2"/>
    </reaction>
</comment>
<dbReference type="PANTHER" id="PTHR33407:SF9">
    <property type="entry name" value="PECTATE LYASE F-RELATED"/>
    <property type="match status" value="1"/>
</dbReference>
<feature type="region of interest" description="Disordered" evidence="11">
    <location>
        <begin position="30"/>
        <end position="125"/>
    </location>
</feature>
<organism evidence="12 13">
    <name type="scientific">Sorangium cellulosum</name>
    <name type="common">Polyangium cellulosum</name>
    <dbReference type="NCBI Taxonomy" id="56"/>
    <lineage>
        <taxon>Bacteria</taxon>
        <taxon>Pseudomonadati</taxon>
        <taxon>Myxococcota</taxon>
        <taxon>Polyangia</taxon>
        <taxon>Polyangiales</taxon>
        <taxon>Polyangiaceae</taxon>
        <taxon>Sorangium</taxon>
    </lineage>
</organism>
<name>A0A4P2QQF0_SORCE</name>
<dbReference type="GO" id="GO:0005576">
    <property type="term" value="C:extracellular region"/>
    <property type="evidence" value="ECO:0007669"/>
    <property type="project" value="UniProtKB-SubCell"/>
</dbReference>
<dbReference type="Pfam" id="PF03211">
    <property type="entry name" value="Pectate_lyase"/>
    <property type="match status" value="1"/>
</dbReference>
<dbReference type="PANTHER" id="PTHR33407">
    <property type="entry name" value="PECTATE LYASE F-RELATED"/>
    <property type="match status" value="1"/>
</dbReference>
<dbReference type="Gene3D" id="2.160.20.10">
    <property type="entry name" value="Single-stranded right-handed beta-helix, Pectin lyase-like"/>
    <property type="match status" value="1"/>
</dbReference>
<comment type="similarity">
    <text evidence="4 10">Belongs to the polysaccharide lyase 3 family.</text>
</comment>
<comment type="function">
    <text evidence="10">Catalyzes the depolymerization of both polygalacturonate and pectins of methyl esterification degree from 22 to 89%, with an endo mode of action. In contrast to the majority of pectate lyases, displays high activity on highly methylated pectins.</text>
</comment>
<dbReference type="InterPro" id="IPR004898">
    <property type="entry name" value="Pectate_lyase_PlyH/PlyE-like"/>
</dbReference>
<dbReference type="InterPro" id="IPR012334">
    <property type="entry name" value="Pectin_lyas_fold"/>
</dbReference>
<dbReference type="EMBL" id="CP012672">
    <property type="protein sequence ID" value="AUX32216.1"/>
    <property type="molecule type" value="Genomic_DNA"/>
</dbReference>
<feature type="compositionally biased region" description="Low complexity" evidence="11">
    <location>
        <begin position="39"/>
        <end position="54"/>
    </location>
</feature>
<evidence type="ECO:0000256" key="2">
    <source>
        <dbReference type="ARBA" id="ARBA00001913"/>
    </source>
</evidence>
<evidence type="ECO:0000256" key="9">
    <source>
        <dbReference type="ARBA" id="ARBA00023239"/>
    </source>
</evidence>